<organism evidence="3 4">
    <name type="scientific">Terrabacter tumescens</name>
    <dbReference type="NCBI Taxonomy" id="60443"/>
    <lineage>
        <taxon>Bacteria</taxon>
        <taxon>Bacillati</taxon>
        <taxon>Actinomycetota</taxon>
        <taxon>Actinomycetes</taxon>
        <taxon>Micrococcales</taxon>
        <taxon>Intrasporangiaceae</taxon>
        <taxon>Terrabacter</taxon>
    </lineage>
</organism>
<gene>
    <name evidence="3" type="ORF">GCM10009721_22680</name>
</gene>
<feature type="domain" description="Aminoglycoside phosphotransferase" evidence="2">
    <location>
        <begin position="183"/>
        <end position="328"/>
    </location>
</feature>
<protein>
    <recommendedName>
        <fullName evidence="2">Aminoglycoside phosphotransferase domain-containing protein</fullName>
    </recommendedName>
</protein>
<evidence type="ECO:0000313" key="3">
    <source>
        <dbReference type="EMBL" id="GGM95702.1"/>
    </source>
</evidence>
<evidence type="ECO:0000256" key="1">
    <source>
        <dbReference type="SAM" id="MobiDB-lite"/>
    </source>
</evidence>
<dbReference type="Pfam" id="PF01636">
    <property type="entry name" value="APH"/>
    <property type="match status" value="1"/>
</dbReference>
<comment type="caution">
    <text evidence="3">The sequence shown here is derived from an EMBL/GenBank/DDBJ whole genome shotgun (WGS) entry which is preliminary data.</text>
</comment>
<reference evidence="4" key="1">
    <citation type="journal article" date="2019" name="Int. J. Syst. Evol. Microbiol.">
        <title>The Global Catalogue of Microorganisms (GCM) 10K type strain sequencing project: providing services to taxonomists for standard genome sequencing and annotation.</title>
        <authorList>
            <consortium name="The Broad Institute Genomics Platform"/>
            <consortium name="The Broad Institute Genome Sequencing Center for Infectious Disease"/>
            <person name="Wu L."/>
            <person name="Ma J."/>
        </authorList>
    </citation>
    <scope>NUCLEOTIDE SEQUENCE [LARGE SCALE GENOMIC DNA]</scope>
    <source>
        <strain evidence="4">JCM 1365</strain>
    </source>
</reference>
<accession>A0ABQ2I2C3</accession>
<evidence type="ECO:0000259" key="2">
    <source>
        <dbReference type="Pfam" id="PF01636"/>
    </source>
</evidence>
<proteinExistence type="predicted"/>
<sequence>MTLVDTMPGGPFATRPVPGRPVPAHAPALAPAPARAAGPRGTAGSPDARHPAVRALCDLGLLDPEAGASVQVENLSRAHPVWSVLMPDGRRLVVKSSAAERGLDLGIEFLVYRLGVWCDPVRHVLPDALVVDEDRHLLVLADVRAPSTAGPLTGRSTGTGAPTGSLAEQAGWPVLVHPTSVVGLSTSALAAATRALGATLGALHRGTMGLPLPPARPPVVLAALTADYPATGAVADHIAVLKADPLLNEAAGTVAGPVTGCLVNHDMKWDNVVSSGGRTVLLDWEMAGLGDPAWDLGCLLAEHLVRQPGETLTVASDEAAVALLRGYAQGARPRAEIVPVLARRAVTVAGLRIAQLGLEVVDSLGPHRPTAPGRLTERARSVLLSLDSLTEEVAQCLH</sequence>
<dbReference type="RefSeq" id="WP_030195737.1">
    <property type="nucleotide sequence ID" value="NZ_BMNZ01000004.1"/>
</dbReference>
<dbReference type="InterPro" id="IPR011009">
    <property type="entry name" value="Kinase-like_dom_sf"/>
</dbReference>
<dbReference type="SUPFAM" id="SSF56112">
    <property type="entry name" value="Protein kinase-like (PK-like)"/>
    <property type="match status" value="1"/>
</dbReference>
<feature type="compositionally biased region" description="Low complexity" evidence="1">
    <location>
        <begin position="22"/>
        <end position="46"/>
    </location>
</feature>
<keyword evidence="4" id="KW-1185">Reference proteome</keyword>
<feature type="region of interest" description="Disordered" evidence="1">
    <location>
        <begin position="1"/>
        <end position="48"/>
    </location>
</feature>
<dbReference type="Gene3D" id="3.90.1200.10">
    <property type="match status" value="1"/>
</dbReference>
<dbReference type="EMBL" id="BMNZ01000004">
    <property type="protein sequence ID" value="GGM95702.1"/>
    <property type="molecule type" value="Genomic_DNA"/>
</dbReference>
<dbReference type="Proteomes" id="UP000623461">
    <property type="component" value="Unassembled WGS sequence"/>
</dbReference>
<evidence type="ECO:0000313" key="4">
    <source>
        <dbReference type="Proteomes" id="UP000623461"/>
    </source>
</evidence>
<name>A0ABQ2I2C3_9MICO</name>
<dbReference type="InterPro" id="IPR002575">
    <property type="entry name" value="Aminoglycoside_PTrfase"/>
</dbReference>